<dbReference type="KEGG" id="maes:Ga0123461_2380"/>
<feature type="binding site" evidence="9">
    <location>
        <position position="95"/>
    </location>
    <ligand>
        <name>Mg(2+)</name>
        <dbReference type="ChEBI" id="CHEBI:18420"/>
        <label>1</label>
    </ligand>
</feature>
<comment type="caution">
    <text evidence="9">Lacks conserved residue(s) required for the propagation of feature annotation.</text>
</comment>
<feature type="binding site" evidence="9">
    <location>
        <position position="228"/>
    </location>
    <ligand>
        <name>Mg(2+)</name>
        <dbReference type="ChEBI" id="CHEBI:18420"/>
        <label>2</label>
    </ligand>
</feature>
<dbReference type="InterPro" id="IPR017459">
    <property type="entry name" value="Glycosyl_Trfase_fam3_N_dom"/>
</dbReference>
<feature type="binding site" evidence="9">
    <location>
        <position position="114"/>
    </location>
    <ligand>
        <name>anthranilate</name>
        <dbReference type="ChEBI" id="CHEBI:16567"/>
        <label>1</label>
    </ligand>
</feature>
<proteinExistence type="inferred from homology"/>
<dbReference type="EC" id="2.4.2.18" evidence="9"/>
<evidence type="ECO:0000259" key="10">
    <source>
        <dbReference type="Pfam" id="PF00591"/>
    </source>
</evidence>
<dbReference type="UniPathway" id="UPA00035">
    <property type="reaction ID" value="UER00041"/>
</dbReference>
<feature type="binding site" evidence="9">
    <location>
        <begin position="111"/>
        <end position="119"/>
    </location>
    <ligand>
        <name>5-phospho-alpha-D-ribose 1-diphosphate</name>
        <dbReference type="ChEBI" id="CHEBI:58017"/>
    </ligand>
</feature>
<evidence type="ECO:0000256" key="2">
    <source>
        <dbReference type="ARBA" id="ARBA00022605"/>
    </source>
</evidence>
<dbReference type="NCBIfam" id="TIGR01245">
    <property type="entry name" value="trpD"/>
    <property type="match status" value="1"/>
</dbReference>
<evidence type="ECO:0000256" key="6">
    <source>
        <dbReference type="ARBA" id="ARBA00023141"/>
    </source>
</evidence>
<comment type="cofactor">
    <cofactor evidence="9">
        <name>Mg(2+)</name>
        <dbReference type="ChEBI" id="CHEBI:18420"/>
    </cofactor>
    <text evidence="9">Binds 2 magnesium ions per monomer.</text>
</comment>
<feature type="binding site" evidence="9">
    <location>
        <position position="123"/>
    </location>
    <ligand>
        <name>5-phospho-alpha-D-ribose 1-diphosphate</name>
        <dbReference type="ChEBI" id="CHEBI:58017"/>
    </ligand>
</feature>
<dbReference type="GO" id="GO:0004048">
    <property type="term" value="F:anthranilate phosphoribosyltransferase activity"/>
    <property type="evidence" value="ECO:0007669"/>
    <property type="project" value="UniProtKB-UniRule"/>
</dbReference>
<dbReference type="GO" id="GO:0000287">
    <property type="term" value="F:magnesium ion binding"/>
    <property type="evidence" value="ECO:0007669"/>
    <property type="project" value="UniProtKB-UniRule"/>
</dbReference>
<dbReference type="InterPro" id="IPR000312">
    <property type="entry name" value="Glycosyl_Trfase_fam3"/>
</dbReference>
<evidence type="ECO:0000256" key="4">
    <source>
        <dbReference type="ARBA" id="ARBA00022679"/>
    </source>
</evidence>
<keyword evidence="9" id="KW-0460">Magnesium</keyword>
<dbReference type="AlphaFoldDB" id="A0A2K8L3H7"/>
<keyword evidence="6 9" id="KW-0057">Aromatic amino acid biosynthesis</keyword>
<dbReference type="OrthoDB" id="9806430at2"/>
<dbReference type="Gene3D" id="1.20.970.10">
    <property type="entry name" value="Transferase, Pyrimidine Nucleoside Phosphorylase, Chain C"/>
    <property type="match status" value="1"/>
</dbReference>
<dbReference type="InterPro" id="IPR035902">
    <property type="entry name" value="Nuc_phospho_transferase"/>
</dbReference>
<evidence type="ECO:0000256" key="8">
    <source>
        <dbReference type="ARBA" id="ARBA00061188"/>
    </source>
</evidence>
<dbReference type="FunFam" id="3.40.1030.10:FF:000002">
    <property type="entry name" value="Anthranilate phosphoribosyltransferase"/>
    <property type="match status" value="1"/>
</dbReference>
<feature type="binding site" evidence="9">
    <location>
        <position position="83"/>
    </location>
    <ligand>
        <name>anthranilate</name>
        <dbReference type="ChEBI" id="CHEBI:16567"/>
        <label>1</label>
    </ligand>
</feature>
<feature type="binding site" evidence="9">
    <location>
        <position position="169"/>
    </location>
    <ligand>
        <name>anthranilate</name>
        <dbReference type="ChEBI" id="CHEBI:16567"/>
        <label>2</label>
    </ligand>
</feature>
<dbReference type="InterPro" id="IPR036320">
    <property type="entry name" value="Glycosyl_Trfase_fam3_N_dom_sf"/>
</dbReference>
<comment type="similarity">
    <text evidence="9">Belongs to the anthranilate phosphoribosyltransferase family.</text>
</comment>
<feature type="binding site" evidence="9">
    <location>
        <begin position="93"/>
        <end position="96"/>
    </location>
    <ligand>
        <name>5-phospho-alpha-D-ribose 1-diphosphate</name>
        <dbReference type="ChEBI" id="CHEBI:58017"/>
    </ligand>
</feature>
<sequence>MSSGIERMIQQLQDDEHICGRLAELVFSEIMAGEATPAQISAVLMGLSIRGESAEVVAGAARAMRAAATKITPKSTGLIDTCGTGGDGAKTFNISTAVSFVVAACGVPVAKHGNRAMSSKSGAADVLEALGVNLNISPEKVAECIDETGIGFLFAQQLHPAMKYAGPVRRELGVRTVFNILGPLTNPAGAEYQVLGVFAKEKLELVAGALNELGSYRALVVHGRDGLDEITTTNITDAVLIQAGQEPIRFEIDPAAFGMPYSTPEALAGDDAETNAAILKHIFAGQAGAGRDIVLLNAAAALWVAGKVDGIGDGIAMAANAIDSGRVTETLNKLIAFTQSAT</sequence>
<feature type="binding site" evidence="9">
    <location>
        <position position="229"/>
    </location>
    <ligand>
        <name>Mg(2+)</name>
        <dbReference type="ChEBI" id="CHEBI:18420"/>
        <label>1</label>
    </ligand>
</feature>
<dbReference type="Pfam" id="PF00591">
    <property type="entry name" value="Glycos_transf_3"/>
    <property type="match status" value="1"/>
</dbReference>
<evidence type="ECO:0000256" key="7">
    <source>
        <dbReference type="ARBA" id="ARBA00052328"/>
    </source>
</evidence>
<dbReference type="HAMAP" id="MF_00211">
    <property type="entry name" value="TrpD"/>
    <property type="match status" value="1"/>
</dbReference>
<feature type="binding site" evidence="9">
    <location>
        <position position="229"/>
    </location>
    <ligand>
        <name>Mg(2+)</name>
        <dbReference type="ChEBI" id="CHEBI:18420"/>
        <label>2</label>
    </ligand>
</feature>
<reference evidence="12 13" key="1">
    <citation type="submission" date="2016-12" db="EMBL/GenBank/DDBJ databases">
        <title>Isolation and genomic insights into novel planktonic Zetaproteobacteria from stratified waters of the Chesapeake Bay.</title>
        <authorList>
            <person name="McAllister S.M."/>
            <person name="Kato S."/>
            <person name="Chan C.S."/>
            <person name="Chiu B.K."/>
            <person name="Field E.K."/>
        </authorList>
    </citation>
    <scope>NUCLEOTIDE SEQUENCE [LARGE SCALE GENOMIC DNA]</scope>
    <source>
        <strain evidence="12 13">CP-5</strain>
    </source>
</reference>
<dbReference type="PANTHER" id="PTHR43285:SF2">
    <property type="entry name" value="ANTHRANILATE PHOSPHORIBOSYLTRANSFERASE"/>
    <property type="match status" value="1"/>
</dbReference>
<accession>A0A2K8L3H7</accession>
<evidence type="ECO:0000256" key="1">
    <source>
        <dbReference type="ARBA" id="ARBA00004907"/>
    </source>
</evidence>
<evidence type="ECO:0000256" key="5">
    <source>
        <dbReference type="ARBA" id="ARBA00022822"/>
    </source>
</evidence>
<comment type="catalytic activity">
    <reaction evidence="7 9">
        <text>N-(5-phospho-beta-D-ribosyl)anthranilate + diphosphate = 5-phospho-alpha-D-ribose 1-diphosphate + anthranilate</text>
        <dbReference type="Rhea" id="RHEA:11768"/>
        <dbReference type="ChEBI" id="CHEBI:16567"/>
        <dbReference type="ChEBI" id="CHEBI:18277"/>
        <dbReference type="ChEBI" id="CHEBI:33019"/>
        <dbReference type="ChEBI" id="CHEBI:58017"/>
        <dbReference type="EC" id="2.4.2.18"/>
    </reaction>
</comment>
<feature type="domain" description="Glycosyl transferase family 3 N-terminal" evidence="11">
    <location>
        <begin position="22"/>
        <end position="68"/>
    </location>
</feature>
<dbReference type="RefSeq" id="WP_100278511.1">
    <property type="nucleotide sequence ID" value="NZ_CP018799.1"/>
</dbReference>
<evidence type="ECO:0000313" key="13">
    <source>
        <dbReference type="Proteomes" id="UP000231701"/>
    </source>
</evidence>
<protein>
    <recommendedName>
        <fullName evidence="9">Anthranilate phosphoribosyltransferase</fullName>
        <ecNumber evidence="9">2.4.2.18</ecNumber>
    </recommendedName>
</protein>
<keyword evidence="13" id="KW-1185">Reference proteome</keyword>
<dbReference type="SUPFAM" id="SSF47648">
    <property type="entry name" value="Nucleoside phosphorylase/phosphoribosyltransferase N-terminal domain"/>
    <property type="match status" value="1"/>
</dbReference>
<evidence type="ECO:0000313" key="12">
    <source>
        <dbReference type="EMBL" id="ATX80779.1"/>
    </source>
</evidence>
<keyword evidence="9" id="KW-0479">Metal-binding</keyword>
<evidence type="ECO:0000256" key="3">
    <source>
        <dbReference type="ARBA" id="ARBA00022676"/>
    </source>
</evidence>
<dbReference type="EMBL" id="CP018799">
    <property type="protein sequence ID" value="ATX80779.1"/>
    <property type="molecule type" value="Genomic_DNA"/>
</dbReference>
<organism evidence="12 13">
    <name type="scientific">Mariprofundus aestuarium</name>
    <dbReference type="NCBI Taxonomy" id="1921086"/>
    <lineage>
        <taxon>Bacteria</taxon>
        <taxon>Pseudomonadati</taxon>
        <taxon>Pseudomonadota</taxon>
        <taxon>Candidatius Mariprofundia</taxon>
        <taxon>Mariprofundales</taxon>
        <taxon>Mariprofundaceae</taxon>
        <taxon>Mariprofundus</taxon>
    </lineage>
</organism>
<dbReference type="GO" id="GO:0005829">
    <property type="term" value="C:cytosol"/>
    <property type="evidence" value="ECO:0007669"/>
    <property type="project" value="TreeGrafter"/>
</dbReference>
<comment type="pathway">
    <text evidence="1 9">Amino-acid biosynthesis; L-tryptophan biosynthesis; L-tryptophan from chorismate: step 2/5.</text>
</comment>
<dbReference type="Gene3D" id="3.40.1030.10">
    <property type="entry name" value="Nucleoside phosphorylase/phosphoribosyltransferase catalytic domain"/>
    <property type="match status" value="1"/>
</dbReference>
<evidence type="ECO:0000259" key="11">
    <source>
        <dbReference type="Pfam" id="PF02885"/>
    </source>
</evidence>
<keyword evidence="4 9" id="KW-0808">Transferase</keyword>
<comment type="subunit">
    <text evidence="9">Homodimer.</text>
</comment>
<feature type="binding site" evidence="9">
    <location>
        <begin position="86"/>
        <end position="87"/>
    </location>
    <ligand>
        <name>5-phospho-alpha-D-ribose 1-diphosphate</name>
        <dbReference type="ChEBI" id="CHEBI:58017"/>
    </ligand>
</feature>
<name>A0A2K8L3H7_MARES</name>
<gene>
    <name evidence="9" type="primary">trpD</name>
    <name evidence="12" type="ORF">Ga0123461_2380</name>
</gene>
<keyword evidence="3 9" id="KW-0328">Glycosyltransferase</keyword>
<feature type="domain" description="Glycosyl transferase family 3" evidence="10">
    <location>
        <begin position="77"/>
        <end position="326"/>
    </location>
</feature>
<comment type="similarity">
    <text evidence="8">In the C-terminal section; belongs to the anthranilate phosphoribosyltransferase family.</text>
</comment>
<dbReference type="Proteomes" id="UP000231701">
    <property type="component" value="Chromosome"/>
</dbReference>
<dbReference type="Pfam" id="PF02885">
    <property type="entry name" value="Glycos_trans_3N"/>
    <property type="match status" value="1"/>
</dbReference>
<dbReference type="GO" id="GO:0000162">
    <property type="term" value="P:L-tryptophan biosynthetic process"/>
    <property type="evidence" value="ECO:0007669"/>
    <property type="project" value="UniProtKB-UniRule"/>
</dbReference>
<keyword evidence="5 9" id="KW-0822">Tryptophan biosynthesis</keyword>
<feature type="binding site" evidence="9">
    <location>
        <position position="91"/>
    </location>
    <ligand>
        <name>5-phospho-alpha-D-ribose 1-diphosphate</name>
        <dbReference type="ChEBI" id="CHEBI:58017"/>
    </ligand>
</feature>
<dbReference type="PANTHER" id="PTHR43285">
    <property type="entry name" value="ANTHRANILATE PHOSPHORIBOSYLTRANSFERASE"/>
    <property type="match status" value="1"/>
</dbReference>
<dbReference type="InterPro" id="IPR005940">
    <property type="entry name" value="Anthranilate_Pribosyl_Tfrase"/>
</dbReference>
<keyword evidence="2 9" id="KW-0028">Amino-acid biosynthesis</keyword>
<dbReference type="SUPFAM" id="SSF52418">
    <property type="entry name" value="Nucleoside phosphorylase/phosphoribosyltransferase catalytic domain"/>
    <property type="match status" value="1"/>
</dbReference>
<comment type="function">
    <text evidence="9">Catalyzes the transfer of the phosphoribosyl group of 5-phosphorylribose-1-pyrophosphate (PRPP) to anthranilate to yield N-(5'-phosphoribosyl)-anthranilate (PRA).</text>
</comment>
<feature type="binding site" evidence="9">
    <location>
        <position position="83"/>
    </location>
    <ligand>
        <name>5-phospho-alpha-D-ribose 1-diphosphate</name>
        <dbReference type="ChEBI" id="CHEBI:58017"/>
    </ligand>
</feature>
<evidence type="ECO:0000256" key="9">
    <source>
        <dbReference type="HAMAP-Rule" id="MF_00211"/>
    </source>
</evidence>